<dbReference type="InterPro" id="IPR037523">
    <property type="entry name" value="VOC_core"/>
</dbReference>
<organism evidence="4 5">
    <name type="scientific">Acinetobacter bereziniae</name>
    <name type="common">Acinetobacter genomosp. 10</name>
    <dbReference type="NCBI Taxonomy" id="106648"/>
    <lineage>
        <taxon>Bacteria</taxon>
        <taxon>Pseudomonadati</taxon>
        <taxon>Pseudomonadota</taxon>
        <taxon>Gammaproteobacteria</taxon>
        <taxon>Moraxellales</taxon>
        <taxon>Moraxellaceae</taxon>
        <taxon>Acinetobacter</taxon>
    </lineage>
</organism>
<dbReference type="AlphaFoldDB" id="A0A8I1ADL7"/>
<dbReference type="Pfam" id="PF19581">
    <property type="entry name" value="Glyoxalase_7"/>
    <property type="match status" value="1"/>
</dbReference>
<evidence type="ECO:0000313" key="4">
    <source>
        <dbReference type="EMBL" id="UUN96065.1"/>
    </source>
</evidence>
<dbReference type="EMBL" id="CP092085">
    <property type="protein sequence ID" value="UUN96065.1"/>
    <property type="molecule type" value="Genomic_DNA"/>
</dbReference>
<dbReference type="GO" id="GO:0046677">
    <property type="term" value="P:response to antibiotic"/>
    <property type="evidence" value="ECO:0007669"/>
    <property type="project" value="UniProtKB-KW"/>
</dbReference>
<dbReference type="RefSeq" id="WP_009586657.1">
    <property type="nucleotide sequence ID" value="NZ_BKMM01000103.1"/>
</dbReference>
<dbReference type="SUPFAM" id="SSF54593">
    <property type="entry name" value="Glyoxalase/Bleomycin resistance protein/Dihydroxybiphenyl dioxygenase"/>
    <property type="match status" value="1"/>
</dbReference>
<evidence type="ECO:0000313" key="5">
    <source>
        <dbReference type="Proteomes" id="UP000644140"/>
    </source>
</evidence>
<dbReference type="Proteomes" id="UP000644140">
    <property type="component" value="Chromosome"/>
</dbReference>
<protein>
    <recommendedName>
        <fullName evidence="2">Bleomycin resistance protein</fullName>
    </recommendedName>
</protein>
<evidence type="ECO:0000256" key="1">
    <source>
        <dbReference type="ARBA" id="ARBA00011051"/>
    </source>
</evidence>
<name>A0A8I1ADL7_ACIBZ</name>
<sequence>MAIKRIVSNIQAFDLTLAQTFYADFLGMDLVMDHGWIKTYANYEMMHPQISIASQGGNSTVVPDFSIEVDNVDELYQQAVELNLIITYALTQEEWGVKRFYVKDPFGKIINILQHIES</sequence>
<proteinExistence type="inferred from homology"/>
<dbReference type="Gene3D" id="3.10.180.10">
    <property type="entry name" value="2,3-Dihydroxybiphenyl 1,2-Dioxygenase, domain 1"/>
    <property type="match status" value="1"/>
</dbReference>
<comment type="similarity">
    <text evidence="1">Belongs to the bleomycin resistance protein family.</text>
</comment>
<dbReference type="InterPro" id="IPR000335">
    <property type="entry name" value="Bleomycin-R"/>
</dbReference>
<keyword evidence="3" id="KW-0046">Antibiotic resistance</keyword>
<dbReference type="PROSITE" id="PS51819">
    <property type="entry name" value="VOC"/>
    <property type="match status" value="1"/>
</dbReference>
<dbReference type="InterPro" id="IPR029068">
    <property type="entry name" value="Glyas_Bleomycin-R_OHBP_Dase"/>
</dbReference>
<evidence type="ECO:0000256" key="3">
    <source>
        <dbReference type="ARBA" id="ARBA00023251"/>
    </source>
</evidence>
<reference evidence="4" key="1">
    <citation type="submission" date="2022-02" db="EMBL/GenBank/DDBJ databases">
        <title>Characterization of Tn125 harboring carbapenem-resistant Acinetobacter bereziniae clinical isolates.</title>
        <authorList>
            <person name="Wong N.-K."/>
            <person name="Pan Q."/>
        </authorList>
    </citation>
    <scope>NUCLEOTIDE SEQUENCE</scope>
    <source>
        <strain evidence="4">GD03393</strain>
    </source>
</reference>
<evidence type="ECO:0000256" key="2">
    <source>
        <dbReference type="ARBA" id="ARBA00021572"/>
    </source>
</evidence>
<gene>
    <name evidence="4" type="ORF">I9054_011775</name>
</gene>
<accession>A0A8I1ADL7</accession>